<dbReference type="InterPro" id="IPR002692">
    <property type="entry name" value="S45"/>
</dbReference>
<keyword evidence="2" id="KW-0378">Hydrolase</keyword>
<dbReference type="EMBL" id="FNNJ01000009">
    <property type="protein sequence ID" value="SDX77609.1"/>
    <property type="molecule type" value="Genomic_DNA"/>
</dbReference>
<dbReference type="Proteomes" id="UP000199595">
    <property type="component" value="Unassembled WGS sequence"/>
</dbReference>
<dbReference type="AlphaFoldDB" id="A0A1H3EI55"/>
<feature type="transmembrane region" description="Helical" evidence="6">
    <location>
        <begin position="7"/>
        <end position="26"/>
    </location>
</feature>
<dbReference type="SUPFAM" id="SSF56235">
    <property type="entry name" value="N-terminal nucleophile aminohydrolases (Ntn hydrolases)"/>
    <property type="match status" value="1"/>
</dbReference>
<dbReference type="Gene3D" id="1.10.1400.10">
    <property type="match status" value="1"/>
</dbReference>
<dbReference type="InterPro" id="IPR043146">
    <property type="entry name" value="Penicillin_amidase_N_B-knob"/>
</dbReference>
<evidence type="ECO:0000256" key="6">
    <source>
        <dbReference type="SAM" id="Phobius"/>
    </source>
</evidence>
<dbReference type="PIRSF" id="PIRSF001227">
    <property type="entry name" value="Pen_acylase"/>
    <property type="match status" value="1"/>
</dbReference>
<dbReference type="Gene3D" id="1.10.439.10">
    <property type="entry name" value="Penicillin Amidohydrolase, domain 1"/>
    <property type="match status" value="1"/>
</dbReference>
<keyword evidence="6" id="KW-0472">Membrane</keyword>
<dbReference type="RefSeq" id="WP_090124927.1">
    <property type="nucleotide sequence ID" value="NZ_FNNJ01000009.1"/>
</dbReference>
<gene>
    <name evidence="7" type="ORF">SAMN05444411_10991</name>
</gene>
<name>A0A1H3EI55_9FLAO</name>
<dbReference type="GO" id="GO:0017000">
    <property type="term" value="P:antibiotic biosynthetic process"/>
    <property type="evidence" value="ECO:0007669"/>
    <property type="project" value="InterPro"/>
</dbReference>
<evidence type="ECO:0000256" key="4">
    <source>
        <dbReference type="PIRSR" id="PIRSR001227-1"/>
    </source>
</evidence>
<evidence type="ECO:0000256" key="3">
    <source>
        <dbReference type="ARBA" id="ARBA00023145"/>
    </source>
</evidence>
<keyword evidence="5" id="KW-0479">Metal-binding</keyword>
<sequence>MRVLKKIILAFLAIVVIMLIGGWIYYTSMQPNYSGNIKLHKLQKETTTYFDDYGIPHIYAENKLDAYTMLGYVHAQDRLWQMELMRRIAPGKLSEIFGKDMLENDKFFTTLGIDEVSEKAINNLDKNSETYKIAEAYANGVNQFIDNGATPIEFTLIGIEKQAYTIKDMYNILGYMSFSFAMAQKTDPLLSSIKEKLGNAYLKDLNIDVNPNTLLIKNSKQQVEEFEQLSAQVTRIINKSPIPAFIGSNSWVVSANKTSTGNVLFANDPHIGFSQPGVWYEAHLSATNYEMYGYHIAGVPFPLLGHNREYAYGLTMFENDDLDFYKEENHPTDSTKYKTANGYKKYSTITKTIKVKDANAVTLTVKNTSHGPIINNLIETVNQQEPISMFWVYTHFNSKLLTALNYISGAKKMADVKKGASLIHAPGLNIMYGDAKGNVAWWAAGKLYKQKPHVNRKFILNGVSGEDDVVKYLNFSENPMAENPTWNYVYSANNQPDSIANMLYPGYYLPEDRAKRIVELIEQKNNWSRKDFSTMINDVTSSVSPSIVKKIVLALKNEQLNNTEKEVLEILKKWDGSNTTEQIAPTIYHKWVYLYLKNTFEDELGEQLFTQIVNTHLFKRVIADHINKENSIWWDNVKTFDKKETKNNILVKSFKESVVALQNQLGKTFENWKWGNVHTVEHSHPLGTVESLKPYFNVGPFASKGTREVINNRGFEYNNSGLYTIKSGPSTRRIVDFSDIENSISILPTGQSGNPFSKHYKDQAEMFNKGEFRKMRLNKNEIIKVSTKLTALPKNE</sequence>
<dbReference type="InterPro" id="IPR043147">
    <property type="entry name" value="Penicillin_amidase_A-knob"/>
</dbReference>
<dbReference type="OrthoDB" id="9759796at2"/>
<feature type="binding site" evidence="5">
    <location>
        <position position="323"/>
    </location>
    <ligand>
        <name>Ca(2+)</name>
        <dbReference type="ChEBI" id="CHEBI:29108"/>
    </ligand>
</feature>
<evidence type="ECO:0000256" key="2">
    <source>
        <dbReference type="ARBA" id="ARBA00022801"/>
    </source>
</evidence>
<keyword evidence="6" id="KW-0812">Transmembrane</keyword>
<keyword evidence="3" id="KW-0865">Zymogen</keyword>
<proteinExistence type="inferred from homology"/>
<dbReference type="GO" id="GO:0016811">
    <property type="term" value="F:hydrolase activity, acting on carbon-nitrogen (but not peptide) bonds, in linear amides"/>
    <property type="evidence" value="ECO:0007669"/>
    <property type="project" value="InterPro"/>
</dbReference>
<evidence type="ECO:0000313" key="7">
    <source>
        <dbReference type="EMBL" id="SDX77609.1"/>
    </source>
</evidence>
<dbReference type="InterPro" id="IPR029055">
    <property type="entry name" value="Ntn_hydrolases_N"/>
</dbReference>
<dbReference type="Gene3D" id="2.30.120.10">
    <property type="match status" value="1"/>
</dbReference>
<comment type="similarity">
    <text evidence="1">Belongs to the peptidase S45 family.</text>
</comment>
<evidence type="ECO:0000256" key="1">
    <source>
        <dbReference type="ARBA" id="ARBA00006586"/>
    </source>
</evidence>
<evidence type="ECO:0000256" key="5">
    <source>
        <dbReference type="PIRSR" id="PIRSR001227-2"/>
    </source>
</evidence>
<dbReference type="STRING" id="762486.SAMN05444411_10991"/>
<protein>
    <submittedName>
        <fullName evidence="7">Penicillin amidase</fullName>
    </submittedName>
</protein>
<comment type="cofactor">
    <cofactor evidence="5">
        <name>Ca(2+)</name>
        <dbReference type="ChEBI" id="CHEBI:29108"/>
    </cofactor>
    <text evidence="5">Binds 1 Ca(2+) ion per dimer.</text>
</comment>
<feature type="binding site" evidence="5">
    <location>
        <position position="320"/>
    </location>
    <ligand>
        <name>Ca(2+)</name>
        <dbReference type="ChEBI" id="CHEBI:29108"/>
    </ligand>
</feature>
<organism evidence="7 8">
    <name type="scientific">Lutibacter oricola</name>
    <dbReference type="NCBI Taxonomy" id="762486"/>
    <lineage>
        <taxon>Bacteria</taxon>
        <taxon>Pseudomonadati</taxon>
        <taxon>Bacteroidota</taxon>
        <taxon>Flavobacteriia</taxon>
        <taxon>Flavobacteriales</taxon>
        <taxon>Flavobacteriaceae</taxon>
        <taxon>Lutibacter</taxon>
    </lineage>
</organism>
<reference evidence="7 8" key="1">
    <citation type="submission" date="2016-10" db="EMBL/GenBank/DDBJ databases">
        <authorList>
            <person name="de Groot N.N."/>
        </authorList>
    </citation>
    <scope>NUCLEOTIDE SEQUENCE [LARGE SCALE GENOMIC DNA]</scope>
    <source>
        <strain evidence="7 8">DSM 24956</strain>
    </source>
</reference>
<dbReference type="InterPro" id="IPR014395">
    <property type="entry name" value="Pen/GL7ACA/AHL_acylase"/>
</dbReference>
<evidence type="ECO:0000313" key="8">
    <source>
        <dbReference type="Proteomes" id="UP000199595"/>
    </source>
</evidence>
<dbReference type="PANTHER" id="PTHR34218">
    <property type="entry name" value="PEPTIDASE S45 PENICILLIN AMIDASE"/>
    <property type="match status" value="1"/>
</dbReference>
<dbReference type="InterPro" id="IPR023343">
    <property type="entry name" value="Penicillin_amidase_dom1"/>
</dbReference>
<keyword evidence="6" id="KW-1133">Transmembrane helix</keyword>
<dbReference type="GO" id="GO:0046872">
    <property type="term" value="F:metal ion binding"/>
    <property type="evidence" value="ECO:0007669"/>
    <property type="project" value="UniProtKB-KW"/>
</dbReference>
<keyword evidence="5" id="KW-0106">Calcium</keyword>
<feature type="active site" description="Nucleophile" evidence="4">
    <location>
        <position position="248"/>
    </location>
</feature>
<accession>A0A1H3EI55</accession>
<dbReference type="Pfam" id="PF01804">
    <property type="entry name" value="Penicil_amidase"/>
    <property type="match status" value="1"/>
</dbReference>
<dbReference type="PANTHER" id="PTHR34218:SF5">
    <property type="entry name" value="PENICILLIN ACYLASE FAMILY PROTEIN"/>
    <property type="match status" value="1"/>
</dbReference>
<dbReference type="Gene3D" id="3.60.20.10">
    <property type="entry name" value="Glutamine Phosphoribosylpyrophosphate, subunit 1, domain 1"/>
    <property type="match status" value="1"/>
</dbReference>
<keyword evidence="8" id="KW-1185">Reference proteome</keyword>
<dbReference type="CDD" id="cd03747">
    <property type="entry name" value="Ntn_PGA_like"/>
    <property type="match status" value="1"/>
</dbReference>